<proteinExistence type="predicted"/>
<dbReference type="CDD" id="cd03811">
    <property type="entry name" value="GT4_GT28_WabH-like"/>
    <property type="match status" value="1"/>
</dbReference>
<evidence type="ECO:0000313" key="2">
    <source>
        <dbReference type="EMBL" id="PYZ95076.1"/>
    </source>
</evidence>
<dbReference type="Pfam" id="PF00534">
    <property type="entry name" value="Glycos_transf_1"/>
    <property type="match status" value="1"/>
</dbReference>
<gene>
    <name evidence="2" type="ORF">CR194_06060</name>
</gene>
<protein>
    <submittedName>
        <fullName evidence="2">Glycosyl transferase</fullName>
    </submittedName>
</protein>
<dbReference type="GO" id="GO:0016757">
    <property type="term" value="F:glycosyltransferase activity"/>
    <property type="evidence" value="ECO:0007669"/>
    <property type="project" value="InterPro"/>
</dbReference>
<dbReference type="AlphaFoldDB" id="A0A323TM23"/>
<dbReference type="Proteomes" id="UP000248214">
    <property type="component" value="Unassembled WGS sequence"/>
</dbReference>
<evidence type="ECO:0000259" key="1">
    <source>
        <dbReference type="Pfam" id="PF00534"/>
    </source>
</evidence>
<dbReference type="PANTHER" id="PTHR12526:SF630">
    <property type="entry name" value="GLYCOSYLTRANSFERASE"/>
    <property type="match status" value="1"/>
</dbReference>
<keyword evidence="2" id="KW-0808">Transferase</keyword>
<keyword evidence="3" id="KW-1185">Reference proteome</keyword>
<comment type="caution">
    <text evidence="2">The sequence shown here is derived from an EMBL/GenBank/DDBJ whole genome shotgun (WGS) entry which is preliminary data.</text>
</comment>
<dbReference type="SUPFAM" id="SSF53756">
    <property type="entry name" value="UDP-Glycosyltransferase/glycogen phosphorylase"/>
    <property type="match status" value="1"/>
</dbReference>
<organism evidence="2 3">
    <name type="scientific">Salipaludibacillus keqinensis</name>
    <dbReference type="NCBI Taxonomy" id="2045207"/>
    <lineage>
        <taxon>Bacteria</taxon>
        <taxon>Bacillati</taxon>
        <taxon>Bacillota</taxon>
        <taxon>Bacilli</taxon>
        <taxon>Bacillales</taxon>
        <taxon>Bacillaceae</taxon>
    </lineage>
</organism>
<feature type="domain" description="Glycosyl transferase family 1" evidence="1">
    <location>
        <begin position="222"/>
        <end position="380"/>
    </location>
</feature>
<reference evidence="2 3" key="1">
    <citation type="submission" date="2017-10" db="EMBL/GenBank/DDBJ databases">
        <title>Bacillus sp. nov., a halophilic bacterium isolated from a Keqin Lake.</title>
        <authorList>
            <person name="Wang H."/>
        </authorList>
    </citation>
    <scope>NUCLEOTIDE SEQUENCE [LARGE SCALE GENOMIC DNA]</scope>
    <source>
        <strain evidence="2 3">KQ-12</strain>
    </source>
</reference>
<sequence>MKKILIASYDMEVGGVERSLISMLEHFDYDKFQVDLMLFRHQGDFMSQIPRKVNLLKEISEYTTFRKSMKELIKDKQFRISFARMRAKLSAEFSGKLSRIQEPGYYQMQLMWKHAMKLLPDLDKEYDVAISYLWPHYFVADKVQATKKIAWIHTDYSNIETDIEEDQSIWMKFDHIISVSDSCKTSFLKKYNFLEDKVCVMENITSPEFIKKMSINEVSNPLTKDKRFKIVTVARLSHAKGLDNAVRALKLFRDRSGTDAVWYIIGYGGDEKKLLKLIEELDLSESFILLGKKINPYPFVRAADLYVQPSRYEGKSVTVIEAQILSKPVMITNYSTSSSQVKNGYDGLICELSINGIVEGLEVLSENSELRENLSLNCRKTNYSNSRELENLYQLMG</sequence>
<dbReference type="Gene3D" id="3.40.50.2000">
    <property type="entry name" value="Glycogen Phosphorylase B"/>
    <property type="match status" value="2"/>
</dbReference>
<dbReference type="PANTHER" id="PTHR12526">
    <property type="entry name" value="GLYCOSYLTRANSFERASE"/>
    <property type="match status" value="1"/>
</dbReference>
<dbReference type="OrthoDB" id="9813638at2"/>
<evidence type="ECO:0000313" key="3">
    <source>
        <dbReference type="Proteomes" id="UP000248214"/>
    </source>
</evidence>
<name>A0A323TM23_9BACI</name>
<accession>A0A323TM23</accession>
<dbReference type="EMBL" id="PDOD01000001">
    <property type="protein sequence ID" value="PYZ95076.1"/>
    <property type="molecule type" value="Genomic_DNA"/>
</dbReference>
<dbReference type="InterPro" id="IPR001296">
    <property type="entry name" value="Glyco_trans_1"/>
</dbReference>
<dbReference type="RefSeq" id="WP_110608711.1">
    <property type="nucleotide sequence ID" value="NZ_PDOD01000001.1"/>
</dbReference>